<dbReference type="InterPro" id="IPR018108">
    <property type="entry name" value="MCP_transmembrane"/>
</dbReference>
<keyword evidence="6" id="KW-1133">Transmembrane helix</keyword>
<name>A0A8H3HT36_9AGAM</name>
<dbReference type="Gene3D" id="1.50.40.10">
    <property type="entry name" value="Mitochondrial carrier domain"/>
    <property type="match status" value="1"/>
</dbReference>
<evidence type="ECO:0000256" key="7">
    <source>
        <dbReference type="ARBA" id="ARBA00023136"/>
    </source>
</evidence>
<reference evidence="11" key="1">
    <citation type="submission" date="2021-01" db="EMBL/GenBank/DDBJ databases">
        <authorList>
            <person name="Kaushik A."/>
        </authorList>
    </citation>
    <scope>NUCLEOTIDE SEQUENCE</scope>
    <source>
        <strain evidence="11">AG5</strain>
        <strain evidence="10">Type strain: AG8-Rh-89/</strain>
    </source>
</reference>
<dbReference type="SUPFAM" id="SSF103506">
    <property type="entry name" value="Mitochondrial carrier"/>
    <property type="match status" value="1"/>
</dbReference>
<evidence type="ECO:0000313" key="10">
    <source>
        <dbReference type="EMBL" id="CAE6529279.1"/>
    </source>
</evidence>
<keyword evidence="4 8" id="KW-0812">Transmembrane</keyword>
<evidence type="ECO:0000256" key="6">
    <source>
        <dbReference type="ARBA" id="ARBA00022989"/>
    </source>
</evidence>
<comment type="subcellular location">
    <subcellularLocation>
        <location evidence="1">Membrane</location>
        <topology evidence="1">Multi-pass membrane protein</topology>
    </subcellularLocation>
</comment>
<evidence type="ECO:0000256" key="9">
    <source>
        <dbReference type="RuleBase" id="RU000488"/>
    </source>
</evidence>
<dbReference type="InterPro" id="IPR023395">
    <property type="entry name" value="MCP_dom_sf"/>
</dbReference>
<feature type="repeat" description="Solcar" evidence="8">
    <location>
        <begin position="148"/>
        <end position="242"/>
    </location>
</feature>
<organism evidence="11 12">
    <name type="scientific">Rhizoctonia solani</name>
    <dbReference type="NCBI Taxonomy" id="456999"/>
    <lineage>
        <taxon>Eukaryota</taxon>
        <taxon>Fungi</taxon>
        <taxon>Dikarya</taxon>
        <taxon>Basidiomycota</taxon>
        <taxon>Agaricomycotina</taxon>
        <taxon>Agaricomycetes</taxon>
        <taxon>Cantharellales</taxon>
        <taxon>Ceratobasidiaceae</taxon>
        <taxon>Rhizoctonia</taxon>
    </lineage>
</organism>
<keyword evidence="3 9" id="KW-0813">Transport</keyword>
<keyword evidence="7 8" id="KW-0472">Membrane</keyword>
<dbReference type="PANTHER" id="PTHR45618">
    <property type="entry name" value="MITOCHONDRIAL DICARBOXYLATE CARRIER-RELATED"/>
    <property type="match status" value="1"/>
</dbReference>
<evidence type="ECO:0000256" key="8">
    <source>
        <dbReference type="PROSITE-ProRule" id="PRU00282"/>
    </source>
</evidence>
<evidence type="ECO:0000256" key="5">
    <source>
        <dbReference type="ARBA" id="ARBA00022737"/>
    </source>
</evidence>
<dbReference type="EMBL" id="CAJMWZ010006930">
    <property type="protein sequence ID" value="CAE6529279.1"/>
    <property type="molecule type" value="Genomic_DNA"/>
</dbReference>
<evidence type="ECO:0000256" key="3">
    <source>
        <dbReference type="ARBA" id="ARBA00022448"/>
    </source>
</evidence>
<dbReference type="Proteomes" id="UP000663827">
    <property type="component" value="Unassembled WGS sequence"/>
</dbReference>
<dbReference type="PROSITE" id="PS50920">
    <property type="entry name" value="SOLCAR"/>
    <property type="match status" value="3"/>
</dbReference>
<evidence type="ECO:0008006" key="13">
    <source>
        <dbReference type="Google" id="ProtNLM"/>
    </source>
</evidence>
<evidence type="ECO:0000313" key="11">
    <source>
        <dbReference type="EMBL" id="CAE7094641.1"/>
    </source>
</evidence>
<sequence length="345" mass="38234">MHSGPKFHVLGHDKNTNDAAVGLDYTDLHEHRAIVPRRIRQLPNYEFVVRFAGAGLSTLLLRTPLMYSPSYNAKSIKVRQQLQIDGSTSRSFFSVAKGMIRSEGALSLMSGVSASVLREGIYATIRLGTYEVHKDFLYELSNGALTREGIPLKALSGLMSGAIGASIANPTDLIKIRMQAHHNPPVPEYSSIISSLRCVYKEGGGTLFGGLRALWRGTSATVTRGAIITVAQIGSYDHFKQTIKSRRLMDEGMPLHLTSSLFAGVFRCVQPGCQSELDVIKVRMMNDHERMYRGVSDCIIRTLRKEGPLAYYKGFGMCWIRLGSHTTLTLLLYEQLRAWAGVRPL</sequence>
<feature type="repeat" description="Solcar" evidence="8">
    <location>
        <begin position="45"/>
        <end position="136"/>
    </location>
</feature>
<evidence type="ECO:0000313" key="12">
    <source>
        <dbReference type="Proteomes" id="UP000663827"/>
    </source>
</evidence>
<comment type="similarity">
    <text evidence="2 9">Belongs to the mitochondrial carrier (TC 2.A.29) family.</text>
</comment>
<comment type="caution">
    <text evidence="11">The sequence shown here is derived from an EMBL/GenBank/DDBJ whole genome shotgun (WGS) entry which is preliminary data.</text>
</comment>
<evidence type="ECO:0000256" key="1">
    <source>
        <dbReference type="ARBA" id="ARBA00004141"/>
    </source>
</evidence>
<protein>
    <recommendedName>
        <fullName evidence="13">Mitochondrial carrier</fullName>
    </recommendedName>
</protein>
<dbReference type="EMBL" id="CAJNJQ010000690">
    <property type="protein sequence ID" value="CAE7094641.1"/>
    <property type="molecule type" value="Genomic_DNA"/>
</dbReference>
<keyword evidence="5" id="KW-0677">Repeat</keyword>
<proteinExistence type="inferred from homology"/>
<feature type="repeat" description="Solcar" evidence="8">
    <location>
        <begin position="251"/>
        <end position="339"/>
    </location>
</feature>
<evidence type="ECO:0000256" key="4">
    <source>
        <dbReference type="ARBA" id="ARBA00022692"/>
    </source>
</evidence>
<dbReference type="Proteomes" id="UP000663850">
    <property type="component" value="Unassembled WGS sequence"/>
</dbReference>
<dbReference type="GO" id="GO:0016020">
    <property type="term" value="C:membrane"/>
    <property type="evidence" value="ECO:0007669"/>
    <property type="project" value="UniProtKB-SubCell"/>
</dbReference>
<accession>A0A8H3HT36</accession>
<dbReference type="Pfam" id="PF00153">
    <property type="entry name" value="Mito_carr"/>
    <property type="match status" value="3"/>
</dbReference>
<dbReference type="AlphaFoldDB" id="A0A8H3HT36"/>
<gene>
    <name evidence="10" type="ORF">RDB_LOCUS128477</name>
    <name evidence="11" type="ORF">RDB_LOCUS35241</name>
</gene>
<evidence type="ECO:0000256" key="2">
    <source>
        <dbReference type="ARBA" id="ARBA00006375"/>
    </source>
</evidence>
<dbReference type="InterPro" id="IPR050391">
    <property type="entry name" value="Mito_Metabolite_Transporter"/>
</dbReference>